<keyword evidence="3" id="KW-1185">Reference proteome</keyword>
<protein>
    <recommendedName>
        <fullName evidence="4">DUF5305 domain-containing protein</fullName>
    </recommendedName>
</protein>
<feature type="compositionally biased region" description="Acidic residues" evidence="1">
    <location>
        <begin position="340"/>
        <end position="363"/>
    </location>
</feature>
<accession>M0DQV4</accession>
<feature type="compositionally biased region" description="Basic and acidic residues" evidence="1">
    <location>
        <begin position="381"/>
        <end position="391"/>
    </location>
</feature>
<reference evidence="2 3" key="1">
    <citation type="journal article" date="2014" name="PLoS Genet.">
        <title>Phylogenetically driven sequencing of extremely halophilic archaea reveals strategies for static and dynamic osmo-response.</title>
        <authorList>
            <person name="Becker E.A."/>
            <person name="Seitzer P.M."/>
            <person name="Tritt A."/>
            <person name="Larsen D."/>
            <person name="Krusor M."/>
            <person name="Yao A.I."/>
            <person name="Wu D."/>
            <person name="Madern D."/>
            <person name="Eisen J.A."/>
            <person name="Darling A.E."/>
            <person name="Facciotti M.T."/>
        </authorList>
    </citation>
    <scope>NUCLEOTIDE SEQUENCE [LARGE SCALE GENOMIC DNA]</scope>
    <source>
        <strain evidence="2 3">DSM 1137</strain>
    </source>
</reference>
<evidence type="ECO:0000256" key="1">
    <source>
        <dbReference type="SAM" id="MobiDB-lite"/>
    </source>
</evidence>
<dbReference type="Proteomes" id="UP000011514">
    <property type="component" value="Unassembled WGS sequence"/>
</dbReference>
<name>M0DQV4_9EURY</name>
<comment type="caution">
    <text evidence="2">The sequence shown here is derived from an EMBL/GenBank/DDBJ whole genome shotgun (WGS) entry which is preliminary data.</text>
</comment>
<dbReference type="InterPro" id="IPR035185">
    <property type="entry name" value="DUF5305"/>
</dbReference>
<feature type="region of interest" description="Disordered" evidence="1">
    <location>
        <begin position="340"/>
        <end position="402"/>
    </location>
</feature>
<evidence type="ECO:0000313" key="3">
    <source>
        <dbReference type="Proteomes" id="UP000011514"/>
    </source>
</evidence>
<dbReference type="PATRIC" id="fig|1227484.4.peg.2410"/>
<organism evidence="2 3">
    <name type="scientific">Halorubrum saccharovorum DSM 1137</name>
    <dbReference type="NCBI Taxonomy" id="1227484"/>
    <lineage>
        <taxon>Archaea</taxon>
        <taxon>Methanobacteriati</taxon>
        <taxon>Methanobacteriota</taxon>
        <taxon>Stenosarchaea group</taxon>
        <taxon>Halobacteria</taxon>
        <taxon>Halobacteriales</taxon>
        <taxon>Haloferacaceae</taxon>
        <taxon>Halorubrum</taxon>
    </lineage>
</organism>
<dbReference type="eggNOG" id="arCOG04474">
    <property type="taxonomic scope" value="Archaea"/>
</dbReference>
<evidence type="ECO:0000313" key="2">
    <source>
        <dbReference type="EMBL" id="ELZ37875.1"/>
    </source>
</evidence>
<dbReference type="AlphaFoldDB" id="M0DQV4"/>
<evidence type="ECO:0008006" key="4">
    <source>
        <dbReference type="Google" id="ProtNLM"/>
    </source>
</evidence>
<feature type="compositionally biased region" description="Acidic residues" evidence="1">
    <location>
        <begin position="393"/>
        <end position="402"/>
    </location>
</feature>
<proteinExistence type="predicted"/>
<dbReference type="EMBL" id="AOJE01000060">
    <property type="protein sequence ID" value="ELZ37875.1"/>
    <property type="molecule type" value="Genomic_DNA"/>
</dbReference>
<gene>
    <name evidence="2" type="ORF">C471_12256</name>
</gene>
<sequence length="402" mass="42285">MILAVCLVAAAVGGGLVYTTHVDPGTETESRTVSSLTVETEYVHSAEVTEPNSVFDTGTVLDGRNTYFTRVAPVLDVDVQTSYAAGAASDVEVSFESVLVIRNVGSEGGTVYWDDRETLTTETVSGVEPGETASASFALNSSEVAATASEIESELGASPGETETFVATAVTVEGTINGEPTSYARTIEMTLTPGGDTYSVSEPGVQSDTTEQTEPVTVERSYGPLRSAGGPLLLLAGLAGAGGLAYARREVDLALTPAEREYLSYRDDRSEFAEWITVIRLPESVHERPEAEASTLRDLVDFAIDNDTGVVEDPATDAYHAVTDEFVYTYTPPRLAVETADDAETAEDGEGTDDTETAEDGEGADDKAWVDADVSSAPTPDGRDPDGRAPDAGDSDPSDETD</sequence>
<dbReference type="Pfam" id="PF17231">
    <property type="entry name" value="DUF5305"/>
    <property type="match status" value="1"/>
</dbReference>